<dbReference type="GO" id="GO:0005096">
    <property type="term" value="F:GTPase activator activity"/>
    <property type="evidence" value="ECO:0007669"/>
    <property type="project" value="UniProtKB-KW"/>
</dbReference>
<dbReference type="FunFam" id="1.10.220.150:FF:000011">
    <property type="entry name" value="Arf-GAP with dual PH domain-containing protein 1"/>
    <property type="match status" value="1"/>
</dbReference>
<keyword evidence="1" id="KW-0343">GTPase activation</keyword>
<keyword evidence="2" id="KW-0479">Metal-binding</keyword>
<evidence type="ECO:0000259" key="8">
    <source>
        <dbReference type="PROSITE" id="PS50115"/>
    </source>
</evidence>
<dbReference type="SUPFAM" id="SSF50729">
    <property type="entry name" value="PH domain-like"/>
    <property type="match status" value="2"/>
</dbReference>
<feature type="domain" description="Arf-GAP" evidence="8">
    <location>
        <begin position="7"/>
        <end position="126"/>
    </location>
</feature>
<feature type="compositionally biased region" description="Polar residues" evidence="6">
    <location>
        <begin position="300"/>
        <end position="311"/>
    </location>
</feature>
<dbReference type="PROSITE" id="PS50115">
    <property type="entry name" value="ARFGAP"/>
    <property type="match status" value="1"/>
</dbReference>
<proteinExistence type="predicted"/>
<dbReference type="InterPro" id="IPR037851">
    <property type="entry name" value="PH2_ADAP"/>
</dbReference>
<dbReference type="PANTHER" id="PTHR46021">
    <property type="entry name" value="ARF-GAP WITH DUAL PH DOMAIN-CONTAINING PROTEIN 1-LIKE PROTEIN"/>
    <property type="match status" value="1"/>
</dbReference>
<evidence type="ECO:0000259" key="7">
    <source>
        <dbReference type="PROSITE" id="PS50003"/>
    </source>
</evidence>
<dbReference type="FunFam" id="2.30.29.30:FF:000080">
    <property type="entry name" value="Arf-GAP with dual PH domain-containing protein 1"/>
    <property type="match status" value="1"/>
</dbReference>
<dbReference type="PROSITE" id="PS50003">
    <property type="entry name" value="PH_DOMAIN"/>
    <property type="match status" value="2"/>
</dbReference>
<dbReference type="Gene3D" id="2.30.29.30">
    <property type="entry name" value="Pleckstrin-homology domain (PH domain)/Phosphotyrosine-binding domain (PTB)"/>
    <property type="match status" value="3"/>
</dbReference>
<dbReference type="SMART" id="SM00233">
    <property type="entry name" value="PH"/>
    <property type="match status" value="2"/>
</dbReference>
<sequence>MAKERRRAVLELLQRPGNARCADCGAPDPDWASYTLGVFICLSCSGIHRNIPQVSKVKSVRLDAWEEAQVEFMASHGNDVARDTYESKVPPFYYRPTFSDCQLLREQWIRAKYERQEFTHPDKQEPYSAGYREGFLWKRGRDNGQFLSRKFVLTEREGSLKYFNRNDAKEPKAVMKIEHLNATFQPAKIGHPHGLQVTYLKDNSTRNIFVYHEDGKEIVDWFNALRAARFHYLQVAFPGASDADLVPKLSRNYLKEGYMEKTGPKQTEGFRKRWFTMDDRRLMYFKDPLVRAGPGWGQRGPSQGDVSSPTTLRRVAGPRLLPMGCGDEEQEGGLDLGGPDSQDPPHRPQDAFARGEVFIGSRESGYTVLDGLPPSTQGHHWPHGITIVTPERRFLLACETETEQRAWVEAFRKVVDRPMLPQEYAGKCRWGLGREPQPPMWL</sequence>
<keyword evidence="3 5" id="KW-0863">Zinc-finger</keyword>
<evidence type="ECO:0000313" key="10">
    <source>
        <dbReference type="Proteomes" id="UP000694542"/>
    </source>
</evidence>
<evidence type="ECO:0000256" key="2">
    <source>
        <dbReference type="ARBA" id="ARBA00022723"/>
    </source>
</evidence>
<dbReference type="CDD" id="cd13252">
    <property type="entry name" value="PH1_ADAP"/>
    <property type="match status" value="1"/>
</dbReference>
<dbReference type="Pfam" id="PF00169">
    <property type="entry name" value="PH"/>
    <property type="match status" value="1"/>
</dbReference>
<keyword evidence="4" id="KW-0862">Zinc</keyword>
<dbReference type="Ensembl" id="ENSCAFT00040015604.1">
    <property type="protein sequence ID" value="ENSCAFP00040013525.1"/>
    <property type="gene ID" value="ENSCAFG00040008226.1"/>
</dbReference>
<dbReference type="SMART" id="SM00105">
    <property type="entry name" value="ArfGap"/>
    <property type="match status" value="1"/>
</dbReference>
<dbReference type="GO" id="GO:1902936">
    <property type="term" value="F:phosphatidylinositol bisphosphate binding"/>
    <property type="evidence" value="ECO:0007669"/>
    <property type="project" value="InterPro"/>
</dbReference>
<dbReference type="InterPro" id="IPR001164">
    <property type="entry name" value="ArfGAP_dom"/>
</dbReference>
<dbReference type="GO" id="GO:0008270">
    <property type="term" value="F:zinc ion binding"/>
    <property type="evidence" value="ECO:0007669"/>
    <property type="project" value="UniProtKB-KW"/>
</dbReference>
<reference evidence="9" key="2">
    <citation type="submission" date="2025-08" db="UniProtKB">
        <authorList>
            <consortium name="Ensembl"/>
        </authorList>
    </citation>
    <scope>IDENTIFICATION</scope>
</reference>
<feature type="domain" description="PH" evidence="7">
    <location>
        <begin position="252"/>
        <end position="416"/>
    </location>
</feature>
<dbReference type="Pfam" id="PF01412">
    <property type="entry name" value="ArfGap"/>
    <property type="match status" value="1"/>
</dbReference>
<dbReference type="CDD" id="cd01251">
    <property type="entry name" value="PH2_ADAP"/>
    <property type="match status" value="1"/>
</dbReference>
<organism evidence="9 10">
    <name type="scientific">Canis lupus familiaris</name>
    <name type="common">Dog</name>
    <name type="synonym">Canis familiaris</name>
    <dbReference type="NCBI Taxonomy" id="9615"/>
    <lineage>
        <taxon>Eukaryota</taxon>
        <taxon>Metazoa</taxon>
        <taxon>Chordata</taxon>
        <taxon>Craniata</taxon>
        <taxon>Vertebrata</taxon>
        <taxon>Euteleostomi</taxon>
        <taxon>Mammalia</taxon>
        <taxon>Eutheria</taxon>
        <taxon>Laurasiatheria</taxon>
        <taxon>Carnivora</taxon>
        <taxon>Caniformia</taxon>
        <taxon>Canidae</taxon>
        <taxon>Canis</taxon>
    </lineage>
</organism>
<dbReference type="AlphaFoldDB" id="A0A8C0QMK3"/>
<dbReference type="Proteomes" id="UP000694542">
    <property type="component" value="Chromosome 6"/>
</dbReference>
<dbReference type="CDD" id="cd08843">
    <property type="entry name" value="ArfGap_ADAP1"/>
    <property type="match status" value="1"/>
</dbReference>
<evidence type="ECO:0000256" key="4">
    <source>
        <dbReference type="ARBA" id="ARBA00022833"/>
    </source>
</evidence>
<dbReference type="PANTHER" id="PTHR46021:SF5">
    <property type="entry name" value="ARF-GAP WITH DUAL PH DOMAIN-CONTAINING PROTEIN 1"/>
    <property type="match status" value="1"/>
</dbReference>
<evidence type="ECO:0000256" key="1">
    <source>
        <dbReference type="ARBA" id="ARBA00022468"/>
    </source>
</evidence>
<evidence type="ECO:0000256" key="3">
    <source>
        <dbReference type="ARBA" id="ARBA00022771"/>
    </source>
</evidence>
<name>A0A8C0QMK3_CANLF</name>
<feature type="region of interest" description="Disordered" evidence="6">
    <location>
        <begin position="318"/>
        <end position="348"/>
    </location>
</feature>
<evidence type="ECO:0000256" key="6">
    <source>
        <dbReference type="SAM" id="MobiDB-lite"/>
    </source>
</evidence>
<dbReference type="InterPro" id="IPR011993">
    <property type="entry name" value="PH-like_dom_sf"/>
</dbReference>
<dbReference type="InterPro" id="IPR001849">
    <property type="entry name" value="PH_domain"/>
</dbReference>
<evidence type="ECO:0000256" key="5">
    <source>
        <dbReference type="PROSITE-ProRule" id="PRU00288"/>
    </source>
</evidence>
<dbReference type="InterPro" id="IPR052589">
    <property type="entry name" value="Arf-GAP_dual-PH_domain"/>
</dbReference>
<feature type="region of interest" description="Disordered" evidence="6">
    <location>
        <begin position="293"/>
        <end position="312"/>
    </location>
</feature>
<protein>
    <submittedName>
        <fullName evidence="9">ArfGAP with dual PH domains 1</fullName>
    </submittedName>
</protein>
<reference evidence="9" key="1">
    <citation type="submission" date="2018-10" db="EMBL/GenBank/DDBJ databases">
        <title>De novo assembly of a Great Dane genome.</title>
        <authorList>
            <person name="Kidd J.M."/>
            <person name="Pendleton A.L."/>
            <person name="Shen F."/>
            <person name="Emery S."/>
        </authorList>
    </citation>
    <scope>NUCLEOTIDE SEQUENCE [LARGE SCALE GENOMIC DNA]</scope>
    <source>
        <strain evidence="9">Great Dane</strain>
    </source>
</reference>
<dbReference type="SUPFAM" id="SSF57863">
    <property type="entry name" value="ArfGap/RecO-like zinc finger"/>
    <property type="match status" value="1"/>
</dbReference>
<feature type="domain" description="PH" evidence="7">
    <location>
        <begin position="129"/>
        <end position="230"/>
    </location>
</feature>
<dbReference type="InterPro" id="IPR037278">
    <property type="entry name" value="ARFGAP/RecO"/>
</dbReference>
<dbReference type="PRINTS" id="PR00405">
    <property type="entry name" value="REVINTRACTNG"/>
</dbReference>
<dbReference type="InterPro" id="IPR037849">
    <property type="entry name" value="PH1_ADAP"/>
</dbReference>
<dbReference type="InterPro" id="IPR038508">
    <property type="entry name" value="ArfGAP_dom_sf"/>
</dbReference>
<evidence type="ECO:0000313" key="9">
    <source>
        <dbReference type="Ensembl" id="ENSCAFP00040013525.1"/>
    </source>
</evidence>
<accession>A0A8C0QMK3</accession>
<dbReference type="Gene3D" id="1.10.220.150">
    <property type="entry name" value="Arf GTPase activating protein"/>
    <property type="match status" value="1"/>
</dbReference>